<accession>A0A1Y1XCY9</accession>
<comment type="caution">
    <text evidence="2">The sequence shown here is derived from an EMBL/GenBank/DDBJ whole genome shotgun (WGS) entry which is preliminary data.</text>
</comment>
<keyword evidence="3" id="KW-1185">Reference proteome</keyword>
<feature type="domain" description="Glycosyltransferase 61 catalytic" evidence="1">
    <location>
        <begin position="38"/>
        <end position="158"/>
    </location>
</feature>
<dbReference type="AlphaFoldDB" id="A0A1Y1XCY9"/>
<proteinExistence type="predicted"/>
<evidence type="ECO:0000259" key="1">
    <source>
        <dbReference type="Pfam" id="PF04577"/>
    </source>
</evidence>
<name>A0A1Y1XCY9_9FUNG</name>
<dbReference type="OrthoDB" id="529273at2759"/>
<sequence>MLPPNSRPICFARAVTGSGTRCSHDYCKKYIPHEHYNEFRNDVQNYYINNGAWNNTVAKSTEKDLHCTKNVSIYPPTKKIPGTVPTIGLLNRKYSRHVNNMPELLQSLRKEVPYARIKMMDFDSGCSLPATAYLMQDIDLFISPFGNAIGDNIFQRSNRVTISLSSRWYDEDWFQWPSTGMGRRIYNFPCNRADCQVKDYEL</sequence>
<dbReference type="STRING" id="1314790.A0A1Y1XCY9"/>
<feature type="non-terminal residue" evidence="2">
    <location>
        <position position="202"/>
    </location>
</feature>
<dbReference type="EMBL" id="MCFE01000644">
    <property type="protein sequence ID" value="ORX83306.1"/>
    <property type="molecule type" value="Genomic_DNA"/>
</dbReference>
<dbReference type="GO" id="GO:0016757">
    <property type="term" value="F:glycosyltransferase activity"/>
    <property type="evidence" value="ECO:0007669"/>
    <property type="project" value="InterPro"/>
</dbReference>
<evidence type="ECO:0000313" key="3">
    <source>
        <dbReference type="Proteomes" id="UP000193498"/>
    </source>
</evidence>
<reference evidence="2 3" key="1">
    <citation type="submission" date="2016-07" db="EMBL/GenBank/DDBJ databases">
        <title>Pervasive Adenine N6-methylation of Active Genes in Fungi.</title>
        <authorList>
            <consortium name="DOE Joint Genome Institute"/>
            <person name="Mondo S.J."/>
            <person name="Dannebaum R.O."/>
            <person name="Kuo R.C."/>
            <person name="Labutti K."/>
            <person name="Haridas S."/>
            <person name="Kuo A."/>
            <person name="Salamov A."/>
            <person name="Ahrendt S.R."/>
            <person name="Lipzen A."/>
            <person name="Sullivan W."/>
            <person name="Andreopoulos W.B."/>
            <person name="Clum A."/>
            <person name="Lindquist E."/>
            <person name="Daum C."/>
            <person name="Ramamoorthy G.K."/>
            <person name="Gryganskyi A."/>
            <person name="Culley D."/>
            <person name="Magnuson J.K."/>
            <person name="James T.Y."/>
            <person name="O'Malley M.A."/>
            <person name="Stajich J.E."/>
            <person name="Spatafora J.W."/>
            <person name="Visel A."/>
            <person name="Grigoriev I.V."/>
        </authorList>
    </citation>
    <scope>NUCLEOTIDE SEQUENCE [LARGE SCALE GENOMIC DNA]</scope>
    <source>
        <strain evidence="2 3">CBS 931.73</strain>
    </source>
</reference>
<gene>
    <name evidence="2" type="ORF">K493DRAFT_269753</name>
</gene>
<dbReference type="InterPro" id="IPR049625">
    <property type="entry name" value="Glyco_transf_61_cat"/>
</dbReference>
<evidence type="ECO:0000313" key="2">
    <source>
        <dbReference type="EMBL" id="ORX83306.1"/>
    </source>
</evidence>
<dbReference type="Proteomes" id="UP000193498">
    <property type="component" value="Unassembled WGS sequence"/>
</dbReference>
<dbReference type="InParanoid" id="A0A1Y1XCY9"/>
<protein>
    <recommendedName>
        <fullName evidence="1">Glycosyltransferase 61 catalytic domain-containing protein</fullName>
    </recommendedName>
</protein>
<organism evidence="2 3">
    <name type="scientific">Basidiobolus meristosporus CBS 931.73</name>
    <dbReference type="NCBI Taxonomy" id="1314790"/>
    <lineage>
        <taxon>Eukaryota</taxon>
        <taxon>Fungi</taxon>
        <taxon>Fungi incertae sedis</taxon>
        <taxon>Zoopagomycota</taxon>
        <taxon>Entomophthoromycotina</taxon>
        <taxon>Basidiobolomycetes</taxon>
        <taxon>Basidiobolales</taxon>
        <taxon>Basidiobolaceae</taxon>
        <taxon>Basidiobolus</taxon>
    </lineage>
</organism>
<dbReference type="Pfam" id="PF04577">
    <property type="entry name" value="Glyco_transf_61"/>
    <property type="match status" value="1"/>
</dbReference>